<dbReference type="Gene3D" id="3.40.109.10">
    <property type="entry name" value="NADH Oxidase"/>
    <property type="match status" value="1"/>
</dbReference>
<organism evidence="1 2">
    <name type="scientific">Kribbella antiqua</name>
    <dbReference type="NCBI Taxonomy" id="2512217"/>
    <lineage>
        <taxon>Bacteria</taxon>
        <taxon>Bacillati</taxon>
        <taxon>Actinomycetota</taxon>
        <taxon>Actinomycetes</taxon>
        <taxon>Propionibacteriales</taxon>
        <taxon>Kribbellaceae</taxon>
        <taxon>Kribbella</taxon>
    </lineage>
</organism>
<sequence length="321" mass="35162">MSITEDEVGILLTAAGQAPSMHNTQPWRFEIDGPVIDVLLDTDRTLPVADPANRLVRVGLGAAAFNLRVAAAMLGHETTLAIDPDPAVPDVVVRIFLSSRNTPVAGLSSLYGELGRRFTYRGPMVDAPISPWLMQRLSEAAKAEQADLAWLDQEQRARLGSIIRAADDRDVHEEDRLQERDQWIGGDRDSEGVPNSALGPLPARPAAIRDLAAGADHPRRGTAVFESAPIIAVLGTVQDDEQAWVRAGLALERVLLMATSHDLAASFLNQAVEYPPLRDQVRSLIGRDTWPHLIIRIGYPAEATGLTPRRPWQETLNRRAR</sequence>
<dbReference type="NCBIfam" id="NF047509">
    <property type="entry name" value="Rv3131_FMN_oxido"/>
    <property type="match status" value="1"/>
</dbReference>
<dbReference type="EMBL" id="SLWR01000011">
    <property type="protein sequence ID" value="TCO44031.1"/>
    <property type="molecule type" value="Genomic_DNA"/>
</dbReference>
<dbReference type="InterPro" id="IPR000415">
    <property type="entry name" value="Nitroreductase-like"/>
</dbReference>
<dbReference type="GO" id="GO:0016491">
    <property type="term" value="F:oxidoreductase activity"/>
    <property type="evidence" value="ECO:0007669"/>
    <property type="project" value="InterPro"/>
</dbReference>
<gene>
    <name evidence="1" type="ORF">EV646_111223</name>
</gene>
<dbReference type="PANTHER" id="PTHR23026">
    <property type="entry name" value="NADPH NITROREDUCTASE"/>
    <property type="match status" value="1"/>
</dbReference>
<dbReference type="Proteomes" id="UP000295573">
    <property type="component" value="Unassembled WGS sequence"/>
</dbReference>
<evidence type="ECO:0000313" key="1">
    <source>
        <dbReference type="EMBL" id="TCO44031.1"/>
    </source>
</evidence>
<protein>
    <submittedName>
        <fullName evidence="1">Nitroreductase family protein</fullName>
    </submittedName>
</protein>
<name>A0A4R2IGR2_9ACTN</name>
<proteinExistence type="predicted"/>
<reference evidence="1 2" key="1">
    <citation type="journal article" date="2015" name="Stand. Genomic Sci.">
        <title>Genomic Encyclopedia of Bacterial and Archaeal Type Strains, Phase III: the genomes of soil and plant-associated and newly described type strains.</title>
        <authorList>
            <person name="Whitman W.B."/>
            <person name="Woyke T."/>
            <person name="Klenk H.P."/>
            <person name="Zhou Y."/>
            <person name="Lilburn T.G."/>
            <person name="Beck B.J."/>
            <person name="De Vos P."/>
            <person name="Vandamme P."/>
            <person name="Eisen J.A."/>
            <person name="Garrity G."/>
            <person name="Hugenholtz P."/>
            <person name="Kyrpides N.C."/>
        </authorList>
    </citation>
    <scope>NUCLEOTIDE SEQUENCE [LARGE SCALE GENOMIC DNA]</scope>
    <source>
        <strain evidence="1 2">VKM Ac-2541</strain>
    </source>
</reference>
<evidence type="ECO:0000313" key="2">
    <source>
        <dbReference type="Proteomes" id="UP000295573"/>
    </source>
</evidence>
<dbReference type="OrthoDB" id="8156917at2"/>
<comment type="caution">
    <text evidence="1">The sequence shown here is derived from an EMBL/GenBank/DDBJ whole genome shotgun (WGS) entry which is preliminary data.</text>
</comment>
<accession>A0A4R2IGR2</accession>
<dbReference type="RefSeq" id="WP_132154308.1">
    <property type="nucleotide sequence ID" value="NZ_SLWR01000011.1"/>
</dbReference>
<dbReference type="InterPro" id="IPR050627">
    <property type="entry name" value="Nitroreductase/BluB"/>
</dbReference>
<dbReference type="SUPFAM" id="SSF55469">
    <property type="entry name" value="FMN-dependent nitroreductase-like"/>
    <property type="match status" value="1"/>
</dbReference>
<dbReference type="PANTHER" id="PTHR23026:SF123">
    <property type="entry name" value="NAD(P)H NITROREDUCTASE RV3131-RELATED"/>
    <property type="match status" value="1"/>
</dbReference>
<keyword evidence="2" id="KW-1185">Reference proteome</keyword>
<dbReference type="AlphaFoldDB" id="A0A4R2IGR2"/>